<proteinExistence type="predicted"/>
<dbReference type="Gene3D" id="1.10.238.10">
    <property type="entry name" value="EF-hand"/>
    <property type="match status" value="2"/>
</dbReference>
<dbReference type="InterPro" id="IPR011992">
    <property type="entry name" value="EF-hand-dom_pair"/>
</dbReference>
<evidence type="ECO:0000313" key="4">
    <source>
        <dbReference type="Proteomes" id="UP001597400"/>
    </source>
</evidence>
<name>A0ABW4TTX5_9SPHN</name>
<feature type="signal peptide" evidence="1">
    <location>
        <begin position="1"/>
        <end position="21"/>
    </location>
</feature>
<accession>A0ABW4TTX5</accession>
<dbReference type="Pfam" id="PF13202">
    <property type="entry name" value="EF-hand_5"/>
    <property type="match status" value="3"/>
</dbReference>
<dbReference type="RefSeq" id="WP_380926807.1">
    <property type="nucleotide sequence ID" value="NZ_JBHUGS010000001.1"/>
</dbReference>
<gene>
    <name evidence="3" type="ORF">ACFSGX_01020</name>
</gene>
<dbReference type="PROSITE" id="PS00018">
    <property type="entry name" value="EF_HAND_1"/>
    <property type="match status" value="1"/>
</dbReference>
<organism evidence="3 4">
    <name type="scientific">Sphingomonas arantia</name>
    <dbReference type="NCBI Taxonomy" id="1460676"/>
    <lineage>
        <taxon>Bacteria</taxon>
        <taxon>Pseudomonadati</taxon>
        <taxon>Pseudomonadota</taxon>
        <taxon>Alphaproteobacteria</taxon>
        <taxon>Sphingomonadales</taxon>
        <taxon>Sphingomonadaceae</taxon>
        <taxon>Sphingomonas</taxon>
    </lineage>
</organism>
<reference evidence="4" key="1">
    <citation type="journal article" date="2019" name="Int. J. Syst. Evol. Microbiol.">
        <title>The Global Catalogue of Microorganisms (GCM) 10K type strain sequencing project: providing services to taxonomists for standard genome sequencing and annotation.</title>
        <authorList>
            <consortium name="The Broad Institute Genomics Platform"/>
            <consortium name="The Broad Institute Genome Sequencing Center for Infectious Disease"/>
            <person name="Wu L."/>
            <person name="Ma J."/>
        </authorList>
    </citation>
    <scope>NUCLEOTIDE SEQUENCE [LARGE SCALE GENOMIC DNA]</scope>
    <source>
        <strain evidence="4">CGMCC 1.12702</strain>
    </source>
</reference>
<dbReference type="EMBL" id="JBHUGS010000001">
    <property type="protein sequence ID" value="MFD1949345.1"/>
    <property type="molecule type" value="Genomic_DNA"/>
</dbReference>
<feature type="domain" description="EF-hand" evidence="2">
    <location>
        <begin position="38"/>
        <end position="73"/>
    </location>
</feature>
<comment type="caution">
    <text evidence="3">The sequence shown here is derived from an EMBL/GenBank/DDBJ whole genome shotgun (WGS) entry which is preliminary data.</text>
</comment>
<evidence type="ECO:0000259" key="2">
    <source>
        <dbReference type="PROSITE" id="PS50222"/>
    </source>
</evidence>
<evidence type="ECO:0000313" key="3">
    <source>
        <dbReference type="EMBL" id="MFD1949345.1"/>
    </source>
</evidence>
<feature type="chain" id="PRO_5046008340" evidence="1">
    <location>
        <begin position="22"/>
        <end position="158"/>
    </location>
</feature>
<dbReference type="SMART" id="SM00054">
    <property type="entry name" value="EFh"/>
    <property type="match status" value="2"/>
</dbReference>
<sequence length="158" mass="16501">MRPIALMLPVLITLAAAPALSAPAAKPVKGTGDVTRAQMQAEVDGVFKLADTNKDGFMSRAEFGERMGVVLNRTPPGTKNAPTAKEAQDMLNAANAAFKAVDTNGDGKLSPAEASRRPLRAFDMVDANHDGILTVAEKIAARKPGAGAIPDRKLTPGR</sequence>
<evidence type="ECO:0000256" key="1">
    <source>
        <dbReference type="SAM" id="SignalP"/>
    </source>
</evidence>
<dbReference type="CDD" id="cd00051">
    <property type="entry name" value="EFh"/>
    <property type="match status" value="1"/>
</dbReference>
<dbReference type="Proteomes" id="UP001597400">
    <property type="component" value="Unassembled WGS sequence"/>
</dbReference>
<keyword evidence="4" id="KW-1185">Reference proteome</keyword>
<dbReference type="SUPFAM" id="SSF47473">
    <property type="entry name" value="EF-hand"/>
    <property type="match status" value="1"/>
</dbReference>
<dbReference type="InterPro" id="IPR002048">
    <property type="entry name" value="EF_hand_dom"/>
</dbReference>
<dbReference type="PROSITE" id="PS50222">
    <property type="entry name" value="EF_HAND_2"/>
    <property type="match status" value="1"/>
</dbReference>
<dbReference type="InterPro" id="IPR018247">
    <property type="entry name" value="EF_Hand_1_Ca_BS"/>
</dbReference>
<protein>
    <submittedName>
        <fullName evidence="3">EF-hand domain-containing protein</fullName>
    </submittedName>
</protein>
<keyword evidence="1" id="KW-0732">Signal</keyword>